<evidence type="ECO:0000313" key="1">
    <source>
        <dbReference type="EMBL" id="PWK96045.1"/>
    </source>
</evidence>
<keyword evidence="2" id="KW-1185">Reference proteome</keyword>
<dbReference type="PANTHER" id="PTHR34387">
    <property type="entry name" value="SLR1258 PROTEIN"/>
    <property type="match status" value="1"/>
</dbReference>
<dbReference type="InterPro" id="IPR052022">
    <property type="entry name" value="26kDa_periplasmic_antigen"/>
</dbReference>
<name>A0ABX5LN00_9BACT</name>
<dbReference type="Pfam" id="PF04402">
    <property type="entry name" value="SIMPL"/>
    <property type="match status" value="1"/>
</dbReference>
<dbReference type="Gene3D" id="3.30.110.170">
    <property type="entry name" value="Protein of unknown function (DUF541), domain 1"/>
    <property type="match status" value="1"/>
</dbReference>
<accession>A0ABX5LN00</accession>
<reference evidence="1 2" key="1">
    <citation type="submission" date="2018-05" db="EMBL/GenBank/DDBJ databases">
        <title>Animal gut microbial communities from fecal samples from Wisconsin, USA.</title>
        <authorList>
            <person name="Neumann A."/>
        </authorList>
    </citation>
    <scope>NUCLEOTIDE SEQUENCE [LARGE SCALE GENOMIC DNA]</scope>
    <source>
        <strain evidence="1 2">UWS4</strain>
    </source>
</reference>
<dbReference type="PANTHER" id="PTHR34387:SF2">
    <property type="entry name" value="SLR1258 PROTEIN"/>
    <property type="match status" value="1"/>
</dbReference>
<comment type="caution">
    <text evidence="1">The sequence shown here is derived from an EMBL/GenBank/DDBJ whole genome shotgun (WGS) entry which is preliminary data.</text>
</comment>
<organism evidence="1 2">
    <name type="scientific">Hallerella porci</name>
    <dbReference type="NCBI Taxonomy" id="1945871"/>
    <lineage>
        <taxon>Bacteria</taxon>
        <taxon>Pseudomonadati</taxon>
        <taxon>Fibrobacterota</taxon>
        <taxon>Fibrobacteria</taxon>
        <taxon>Fibrobacterales</taxon>
        <taxon>Fibrobacteraceae</taxon>
        <taxon>Hallerella</taxon>
    </lineage>
</organism>
<gene>
    <name evidence="1" type="ORF">B0H50_11713</name>
</gene>
<dbReference type="InterPro" id="IPR007497">
    <property type="entry name" value="SIMPL/DUF541"/>
</dbReference>
<dbReference type="EMBL" id="QGHD01000017">
    <property type="protein sequence ID" value="PWK96045.1"/>
    <property type="molecule type" value="Genomic_DNA"/>
</dbReference>
<evidence type="ECO:0000313" key="2">
    <source>
        <dbReference type="Proteomes" id="UP000245523"/>
    </source>
</evidence>
<sequence length="243" mass="26800">MKFLIAFITFCLTVIAVVYILHSTPTSETTEAKSKVGSISVSASHSEVYSPSSVVVSLYFNSRNSEKNILVEASKKRIAELVEFASTLNIPQDSITAQQFSLEKAWTWENNKRKSDGFEISQHISVRISDPQKISRFIEGIATIPDMEIRNVSPVLANENEKKNDVYKTAVEEATQKAKSLAKASGKKLGKVLFVSDGSASTDNFDMIETTALGASAMMRKNSVMSEQKIQISASVLMQFELK</sequence>
<dbReference type="RefSeq" id="WP_106198312.1">
    <property type="nucleotide sequence ID" value="NZ_JAXEIU010000040.1"/>
</dbReference>
<proteinExistence type="predicted"/>
<dbReference type="Gene3D" id="3.30.70.2970">
    <property type="entry name" value="Protein of unknown function (DUF541), domain 2"/>
    <property type="match status" value="1"/>
</dbReference>
<protein>
    <submittedName>
        <fullName evidence="1">Uncharacterized protein YggE</fullName>
    </submittedName>
</protein>
<dbReference type="Proteomes" id="UP000245523">
    <property type="component" value="Unassembled WGS sequence"/>
</dbReference>